<dbReference type="Proteomes" id="UP000008315">
    <property type="component" value="Chromosome"/>
</dbReference>
<dbReference type="AlphaFoldDB" id="G4SX33"/>
<proteinExistence type="predicted"/>
<keyword evidence="2" id="KW-1185">Reference proteome</keyword>
<dbReference type="EMBL" id="FO082060">
    <property type="protein sequence ID" value="CCE23088.1"/>
    <property type="molecule type" value="Genomic_DNA"/>
</dbReference>
<sequence length="59" mass="6600">MGTIGCVNNYLPKGYSTHTLKTANNLASLIFKKKRLITLLSYIEHLLLGLIAQTLRLVQ</sequence>
<accession>G4SX33</accession>
<dbReference type="HOGENOM" id="CLU_2955219_0_0_6"/>
<evidence type="ECO:0000313" key="2">
    <source>
        <dbReference type="Proteomes" id="UP000008315"/>
    </source>
</evidence>
<gene>
    <name evidence="1" type="ordered locus">MEALZ_1400</name>
</gene>
<reference evidence="2" key="1">
    <citation type="journal article" date="2012" name="J. Bacteriol.">
        <title>Genome sequence of the haloalkaliphilic methanotrophic bacterium Methylomicrobium alcaliphilum 20Z.</title>
        <authorList>
            <person name="Vuilleumier S."/>
            <person name="Khmelenina V.N."/>
            <person name="Bringel F."/>
            <person name="Reshetnikov A.S."/>
            <person name="Lajus A."/>
            <person name="Mangenot S."/>
            <person name="Rouy Z."/>
            <person name="Op den Camp H.J."/>
            <person name="Jetten M.S."/>
            <person name="Dispirito A.A."/>
            <person name="Dunfield P."/>
            <person name="Klotz M.G."/>
            <person name="Semrau J.D."/>
            <person name="Stein L.Y."/>
            <person name="Barbe V."/>
            <person name="Medigue C."/>
            <person name="Trotsenko Y.A."/>
            <person name="Kalyuzhnaya M.G."/>
        </authorList>
    </citation>
    <scope>NUCLEOTIDE SEQUENCE [LARGE SCALE GENOMIC DNA]</scope>
    <source>
        <strain evidence="2">DSM 19304 / NCIMB 14124 / VKM B-2133 / 20Z</strain>
    </source>
</reference>
<dbReference type="KEGG" id="mah:MEALZ_1400"/>
<protein>
    <submittedName>
        <fullName evidence="1">Uncharacterized protein</fullName>
    </submittedName>
</protein>
<evidence type="ECO:0000313" key="1">
    <source>
        <dbReference type="EMBL" id="CCE23088.1"/>
    </source>
</evidence>
<name>G4SX33_META2</name>
<dbReference type="STRING" id="1091494.MEALZ_1400"/>
<organism evidence="1 2">
    <name type="scientific">Methylotuvimicrobium alcaliphilum (strain DSM 19304 / NCIMB 14124 / VKM B-2133 / 20Z)</name>
    <name type="common">Methylomicrobium alcaliphilum</name>
    <dbReference type="NCBI Taxonomy" id="1091494"/>
    <lineage>
        <taxon>Bacteria</taxon>
        <taxon>Pseudomonadati</taxon>
        <taxon>Pseudomonadota</taxon>
        <taxon>Gammaproteobacteria</taxon>
        <taxon>Methylococcales</taxon>
        <taxon>Methylococcaceae</taxon>
        <taxon>Methylotuvimicrobium</taxon>
    </lineage>
</organism>